<comment type="caution">
    <text evidence="8">The sequence shown here is derived from an EMBL/GenBank/DDBJ whole genome shotgun (WGS) entry which is preliminary data.</text>
</comment>
<proteinExistence type="inferred from homology"/>
<keyword evidence="3" id="KW-0540">Nuclease</keyword>
<gene>
    <name evidence="8" type="ORF">HY473_00090</name>
</gene>
<dbReference type="Pfam" id="PF07927">
    <property type="entry name" value="HicA_toxin"/>
    <property type="match status" value="1"/>
</dbReference>
<accession>A0A932YYA7</accession>
<evidence type="ECO:0000256" key="1">
    <source>
        <dbReference type="ARBA" id="ARBA00006620"/>
    </source>
</evidence>
<comment type="similarity">
    <text evidence="1">Belongs to the HicA mRNA interferase family.</text>
</comment>
<dbReference type="Proteomes" id="UP000756703">
    <property type="component" value="Unassembled WGS sequence"/>
</dbReference>
<evidence type="ECO:0000256" key="5">
    <source>
        <dbReference type="ARBA" id="ARBA00022801"/>
    </source>
</evidence>
<dbReference type="GO" id="GO:0003729">
    <property type="term" value="F:mRNA binding"/>
    <property type="evidence" value="ECO:0007669"/>
    <property type="project" value="InterPro"/>
</dbReference>
<evidence type="ECO:0000313" key="9">
    <source>
        <dbReference type="Proteomes" id="UP000756703"/>
    </source>
</evidence>
<dbReference type="GO" id="GO:0016787">
    <property type="term" value="F:hydrolase activity"/>
    <property type="evidence" value="ECO:0007669"/>
    <property type="project" value="UniProtKB-KW"/>
</dbReference>
<organism evidence="8 9">
    <name type="scientific">Candidatus Sungiibacteriota bacterium</name>
    <dbReference type="NCBI Taxonomy" id="2750080"/>
    <lineage>
        <taxon>Bacteria</taxon>
        <taxon>Candidatus Sungiibacteriota</taxon>
    </lineage>
</organism>
<dbReference type="EMBL" id="JACQMI010000002">
    <property type="protein sequence ID" value="MBI4132486.1"/>
    <property type="molecule type" value="Genomic_DNA"/>
</dbReference>
<evidence type="ECO:0000313" key="8">
    <source>
        <dbReference type="EMBL" id="MBI4132486.1"/>
    </source>
</evidence>
<evidence type="ECO:0000256" key="2">
    <source>
        <dbReference type="ARBA" id="ARBA00022649"/>
    </source>
</evidence>
<dbReference type="Gene3D" id="3.30.920.30">
    <property type="entry name" value="Hypothetical protein"/>
    <property type="match status" value="1"/>
</dbReference>
<keyword evidence="7" id="KW-0346">Stress response</keyword>
<evidence type="ECO:0000256" key="4">
    <source>
        <dbReference type="ARBA" id="ARBA00022759"/>
    </source>
</evidence>
<evidence type="ECO:0000256" key="6">
    <source>
        <dbReference type="ARBA" id="ARBA00022884"/>
    </source>
</evidence>
<keyword evidence="4" id="KW-0255">Endonuclease</keyword>
<evidence type="ECO:0000256" key="7">
    <source>
        <dbReference type="ARBA" id="ARBA00023016"/>
    </source>
</evidence>
<dbReference type="InterPro" id="IPR038570">
    <property type="entry name" value="HicA_sf"/>
</dbReference>
<name>A0A932YYA7_9BACT</name>
<dbReference type="GO" id="GO:0004519">
    <property type="term" value="F:endonuclease activity"/>
    <property type="evidence" value="ECO:0007669"/>
    <property type="project" value="UniProtKB-KW"/>
</dbReference>
<reference evidence="8" key="1">
    <citation type="submission" date="2020-07" db="EMBL/GenBank/DDBJ databases">
        <title>Huge and variable diversity of episymbiotic CPR bacteria and DPANN archaea in groundwater ecosystems.</title>
        <authorList>
            <person name="He C.Y."/>
            <person name="Keren R."/>
            <person name="Whittaker M."/>
            <person name="Farag I.F."/>
            <person name="Doudna J."/>
            <person name="Cate J.H.D."/>
            <person name="Banfield J.F."/>
        </authorList>
    </citation>
    <scope>NUCLEOTIDE SEQUENCE</scope>
    <source>
        <strain evidence="8">NC_groundwater_1225_Ag_S-0.1um_56_177</strain>
    </source>
</reference>
<keyword evidence="5" id="KW-0378">Hydrolase</keyword>
<keyword evidence="2" id="KW-1277">Toxin-antitoxin system</keyword>
<protein>
    <submittedName>
        <fullName evidence="8">Type II toxin-antitoxin system HicA family toxin</fullName>
    </submittedName>
</protein>
<evidence type="ECO:0000256" key="3">
    <source>
        <dbReference type="ARBA" id="ARBA00022722"/>
    </source>
</evidence>
<dbReference type="SUPFAM" id="SSF54786">
    <property type="entry name" value="YcfA/nrd intein domain"/>
    <property type="match status" value="1"/>
</dbReference>
<keyword evidence="6" id="KW-0694">RNA-binding</keyword>
<dbReference type="InterPro" id="IPR012933">
    <property type="entry name" value="HicA_mRNA_interferase"/>
</dbReference>
<sequence length="74" mass="8305">MRKSVSGKHVIRALCRSFGFFVVSQRGSHVKLRKRTGGRVITTIVPTHTTLALGTLRGILELAEIDEENFWLVL</sequence>
<dbReference type="AlphaFoldDB" id="A0A932YYA7"/>